<dbReference type="Gene3D" id="3.20.20.100">
    <property type="entry name" value="NADP-dependent oxidoreductase domain"/>
    <property type="match status" value="1"/>
</dbReference>
<dbReference type="GO" id="GO:0030234">
    <property type="term" value="F:enzyme regulator activity"/>
    <property type="evidence" value="ECO:0007669"/>
    <property type="project" value="TreeGrafter"/>
</dbReference>
<evidence type="ECO:0000256" key="4">
    <source>
        <dbReference type="ARBA" id="ARBA00022684"/>
    </source>
</evidence>
<keyword evidence="10" id="KW-1185">Reference proteome</keyword>
<evidence type="ECO:0000256" key="7">
    <source>
        <dbReference type="ARBA" id="ARBA00031732"/>
    </source>
</evidence>
<gene>
    <name evidence="9" type="ORF">RirG_022970</name>
</gene>
<sequence>MTENNEGQTSNGNSVIKTSDAARVIVYTGNVMKQANINSFNSGKNNQELVSALTDTLKAYLYTKPMWTFDKVNGILEIPDPFYFDQKLTEDRNEYEITAKLFYLPSSSTSVIEPSPPPQYVAQSIYHLFKVLGINTIDTFIVYFNGLIFNYSDEVDGSSSNDNFTKSDFDNLIKVWTELEKFHVNNRIHKLGVSEFTKNRLESFINAVEISPKVNQINIIDCNNGEILEFAKKNDIELLTHRDPTVILPSKTFRNIIEETNTNKISLNNDLLPRWVLKYSVMIKCRGVVANKGYIVMGSTPNSVSLQYLTLKHQYLTLHLPIIILYY</sequence>
<dbReference type="GO" id="GO:0035226">
    <property type="term" value="F:glutamate-cysteine ligase catalytic subunit binding"/>
    <property type="evidence" value="ECO:0007669"/>
    <property type="project" value="InterPro"/>
</dbReference>
<accession>A0A015LXT9</accession>
<dbReference type="GO" id="GO:0006750">
    <property type="term" value="P:glutathione biosynthetic process"/>
    <property type="evidence" value="ECO:0007669"/>
    <property type="project" value="UniProtKB-UniPathway"/>
</dbReference>
<dbReference type="InterPro" id="IPR036812">
    <property type="entry name" value="NAD(P)_OxRdtase_dom_sf"/>
</dbReference>
<organism evidence="9 10">
    <name type="scientific">Rhizophagus irregularis (strain DAOM 197198w)</name>
    <name type="common">Glomus intraradices</name>
    <dbReference type="NCBI Taxonomy" id="1432141"/>
    <lineage>
        <taxon>Eukaryota</taxon>
        <taxon>Fungi</taxon>
        <taxon>Fungi incertae sedis</taxon>
        <taxon>Mucoromycota</taxon>
        <taxon>Glomeromycotina</taxon>
        <taxon>Glomeromycetes</taxon>
        <taxon>Glomerales</taxon>
        <taxon>Glomeraceae</taxon>
        <taxon>Rhizophagus</taxon>
    </lineage>
</organism>
<dbReference type="SUPFAM" id="SSF51430">
    <property type="entry name" value="NAD(P)-linked oxidoreductase"/>
    <property type="match status" value="1"/>
</dbReference>
<name>A0A015LXT9_RHIIW</name>
<evidence type="ECO:0000256" key="3">
    <source>
        <dbReference type="ARBA" id="ARBA00011532"/>
    </source>
</evidence>
<dbReference type="GO" id="GO:0017109">
    <property type="term" value="C:glutamate-cysteine ligase complex"/>
    <property type="evidence" value="ECO:0007669"/>
    <property type="project" value="TreeGrafter"/>
</dbReference>
<evidence type="ECO:0000256" key="5">
    <source>
        <dbReference type="ARBA" id="ARBA00030406"/>
    </source>
</evidence>
<comment type="similarity">
    <text evidence="2">Belongs to the aldo/keto reductase family. Glutamate--cysteine ligase light chain subfamily.</text>
</comment>
<dbReference type="PANTHER" id="PTHR13295">
    <property type="entry name" value="GLUTAMATE CYSTEINE LIGASE REGULATORY SUBUNIT"/>
    <property type="match status" value="1"/>
</dbReference>
<dbReference type="EMBL" id="JEMT01010743">
    <property type="protein sequence ID" value="EXX77526.1"/>
    <property type="molecule type" value="Genomic_DNA"/>
</dbReference>
<evidence type="ECO:0000313" key="9">
    <source>
        <dbReference type="EMBL" id="EXX77526.1"/>
    </source>
</evidence>
<protein>
    <recommendedName>
        <fullName evidence="7">GCS light chain</fullName>
    </recommendedName>
    <alternativeName>
        <fullName evidence="5">Gamma-ECS regulatory subunit</fullName>
    </alternativeName>
    <alternativeName>
        <fullName evidence="8">Gamma-glutamylcysteine synthetase regulatory subunit</fullName>
    </alternativeName>
    <alternativeName>
        <fullName evidence="6">Glutamate--cysteine ligase modifier subunit</fullName>
    </alternativeName>
</protein>
<keyword evidence="4" id="KW-0317">Glutathione biosynthesis</keyword>
<evidence type="ECO:0000256" key="2">
    <source>
        <dbReference type="ARBA" id="ARBA00008612"/>
    </source>
</evidence>
<evidence type="ECO:0000256" key="1">
    <source>
        <dbReference type="ARBA" id="ARBA00005006"/>
    </source>
</evidence>
<dbReference type="PANTHER" id="PTHR13295:SF4">
    <property type="entry name" value="GLUTAMATE--CYSTEINE LIGASE REGULATORY SUBUNIT"/>
    <property type="match status" value="1"/>
</dbReference>
<dbReference type="OrthoDB" id="5596051at2759"/>
<dbReference type="OMA" id="CTDILPR"/>
<dbReference type="STRING" id="1432141.A0A015LXT9"/>
<dbReference type="AlphaFoldDB" id="A0A015LXT9"/>
<comment type="caution">
    <text evidence="9">The sequence shown here is derived from an EMBL/GenBank/DDBJ whole genome shotgun (WGS) entry which is preliminary data.</text>
</comment>
<comment type="pathway">
    <text evidence="1">Sulfur metabolism; glutathione biosynthesis; glutathione from L-cysteine and L-glutamate: step 1/2.</text>
</comment>
<dbReference type="Proteomes" id="UP000022910">
    <property type="component" value="Unassembled WGS sequence"/>
</dbReference>
<evidence type="ECO:0000313" key="10">
    <source>
        <dbReference type="Proteomes" id="UP000022910"/>
    </source>
</evidence>
<evidence type="ECO:0000256" key="8">
    <source>
        <dbReference type="ARBA" id="ARBA00032926"/>
    </source>
</evidence>
<proteinExistence type="inferred from homology"/>
<dbReference type="InterPro" id="IPR032963">
    <property type="entry name" value="Gclm"/>
</dbReference>
<comment type="subunit">
    <text evidence="3">Heterodimer of a catalytic heavy chain and a regulatory light chain.</text>
</comment>
<reference evidence="9 10" key="1">
    <citation type="submission" date="2014-02" db="EMBL/GenBank/DDBJ databases">
        <title>Single nucleus genome sequencing reveals high similarity among nuclei of an endomycorrhizal fungus.</title>
        <authorList>
            <person name="Lin K."/>
            <person name="Geurts R."/>
            <person name="Zhang Z."/>
            <person name="Limpens E."/>
            <person name="Saunders D.G."/>
            <person name="Mu D."/>
            <person name="Pang E."/>
            <person name="Cao H."/>
            <person name="Cha H."/>
            <person name="Lin T."/>
            <person name="Zhou Q."/>
            <person name="Shang Y."/>
            <person name="Li Y."/>
            <person name="Ivanov S."/>
            <person name="Sharma T."/>
            <person name="Velzen R.V."/>
            <person name="Ruijter N.D."/>
            <person name="Aanen D.K."/>
            <person name="Win J."/>
            <person name="Kamoun S."/>
            <person name="Bisseling T."/>
            <person name="Huang S."/>
        </authorList>
    </citation>
    <scope>NUCLEOTIDE SEQUENCE [LARGE SCALE GENOMIC DNA]</scope>
    <source>
        <strain evidence="10">DAOM197198w</strain>
    </source>
</reference>
<dbReference type="UniPathway" id="UPA00142">
    <property type="reaction ID" value="UER00209"/>
</dbReference>
<evidence type="ECO:0000256" key="6">
    <source>
        <dbReference type="ARBA" id="ARBA00031154"/>
    </source>
</evidence>